<keyword evidence="2" id="KW-1185">Reference proteome</keyword>
<dbReference type="WBParaSite" id="nRc.2.0.1.t43851-RA">
    <property type="protein sequence ID" value="nRc.2.0.1.t43851-RA"/>
    <property type="gene ID" value="nRc.2.0.1.g43851"/>
</dbReference>
<dbReference type="Proteomes" id="UP000887565">
    <property type="component" value="Unplaced"/>
</dbReference>
<evidence type="ECO:0000313" key="3">
    <source>
        <dbReference type="WBParaSite" id="nRc.2.0.1.t43851-RA"/>
    </source>
</evidence>
<organism evidence="2 3">
    <name type="scientific">Romanomermis culicivorax</name>
    <name type="common">Nematode worm</name>
    <dbReference type="NCBI Taxonomy" id="13658"/>
    <lineage>
        <taxon>Eukaryota</taxon>
        <taxon>Metazoa</taxon>
        <taxon>Ecdysozoa</taxon>
        <taxon>Nematoda</taxon>
        <taxon>Enoplea</taxon>
        <taxon>Dorylaimia</taxon>
        <taxon>Mermithida</taxon>
        <taxon>Mermithoidea</taxon>
        <taxon>Mermithidae</taxon>
        <taxon>Romanomermis</taxon>
    </lineage>
</organism>
<dbReference type="AlphaFoldDB" id="A0A915KYF2"/>
<accession>A0A915KYF2</accession>
<reference evidence="3" key="1">
    <citation type="submission" date="2022-11" db="UniProtKB">
        <authorList>
            <consortium name="WormBaseParasite"/>
        </authorList>
    </citation>
    <scope>IDENTIFICATION</scope>
</reference>
<evidence type="ECO:0000256" key="1">
    <source>
        <dbReference type="SAM" id="MobiDB-lite"/>
    </source>
</evidence>
<protein>
    <submittedName>
        <fullName evidence="3">Uncharacterized protein</fullName>
    </submittedName>
</protein>
<sequence>MPIHNQNLQDPLGNVVQDALANILYGRLRALKAQIAHKVATTEAGLNELRSATAIYSTANALNVDGHEPLGAETAENAQPADGIDLDRGPDPLPSPRCP</sequence>
<name>A0A915KYF2_ROMCU</name>
<feature type="region of interest" description="Disordered" evidence="1">
    <location>
        <begin position="65"/>
        <end position="99"/>
    </location>
</feature>
<proteinExistence type="predicted"/>
<evidence type="ECO:0000313" key="2">
    <source>
        <dbReference type="Proteomes" id="UP000887565"/>
    </source>
</evidence>